<dbReference type="Pfam" id="PF00106">
    <property type="entry name" value="adh_short"/>
    <property type="match status" value="1"/>
</dbReference>
<organism evidence="4 5">
    <name type="scientific">Clostridium polyendosporum</name>
    <dbReference type="NCBI Taxonomy" id="69208"/>
    <lineage>
        <taxon>Bacteria</taxon>
        <taxon>Bacillati</taxon>
        <taxon>Bacillota</taxon>
        <taxon>Clostridia</taxon>
        <taxon>Eubacteriales</taxon>
        <taxon>Clostridiaceae</taxon>
        <taxon>Clostridium</taxon>
    </lineage>
</organism>
<dbReference type="CDD" id="cd05233">
    <property type="entry name" value="SDR_c"/>
    <property type="match status" value="1"/>
</dbReference>
<evidence type="ECO:0000256" key="1">
    <source>
        <dbReference type="ARBA" id="ARBA00006484"/>
    </source>
</evidence>
<evidence type="ECO:0000313" key="5">
    <source>
        <dbReference type="Proteomes" id="UP000679179"/>
    </source>
</evidence>
<evidence type="ECO:0000256" key="2">
    <source>
        <dbReference type="ARBA" id="ARBA00023002"/>
    </source>
</evidence>
<proteinExistence type="inferred from homology"/>
<dbReference type="Gene3D" id="3.40.50.720">
    <property type="entry name" value="NAD(P)-binding Rossmann-like Domain"/>
    <property type="match status" value="1"/>
</dbReference>
<dbReference type="RefSeq" id="WP_212903628.1">
    <property type="nucleotide sequence ID" value="NZ_BOPZ01000011.1"/>
</dbReference>
<dbReference type="SUPFAM" id="SSF51735">
    <property type="entry name" value="NAD(P)-binding Rossmann-fold domains"/>
    <property type="match status" value="1"/>
</dbReference>
<keyword evidence="2" id="KW-0560">Oxidoreductase</keyword>
<sequence>MKHYTLITGATSGIGYELTMLFGKDNHNLILVGRDKERLKKIQQRLNEDFNIDVIILKKDLTFEDDVEEIISFVEKNNLIVDNLINNAGVGSFGYFHEVDSKKDLDMIKVNIYALTRLTKYFLQKMIDRNNGGILNVASTAAFQPGPIMSVYYATKAYVLSLTEAIQEEVREKGIKVTALCPGPVATEFQRRANVKKSELTKGYMMDAKIVARIGYKGFMNGKTLIIPGFKNKILIQSLRVLPRKFVRKIIKRVNNG</sequence>
<gene>
    <name evidence="4" type="primary">dltE</name>
    <name evidence="4" type="ORF">CPJCM30710_15730</name>
</gene>
<reference evidence="4" key="1">
    <citation type="submission" date="2021-03" db="EMBL/GenBank/DDBJ databases">
        <title>Taxonomic study of Clostridium polyendosporum from meadow-gley soil under rice.</title>
        <authorList>
            <person name="Kobayashi H."/>
            <person name="Tanizawa Y."/>
            <person name="Yagura M."/>
        </authorList>
    </citation>
    <scope>NUCLEOTIDE SEQUENCE</scope>
    <source>
        <strain evidence="4">JCM 30710</strain>
    </source>
</reference>
<protein>
    <submittedName>
        <fullName evidence="4">Short-chain dehydrogenase</fullName>
    </submittedName>
</protein>
<dbReference type="AlphaFoldDB" id="A0A919VG75"/>
<evidence type="ECO:0000313" key="4">
    <source>
        <dbReference type="EMBL" id="GIM28907.1"/>
    </source>
</evidence>
<dbReference type="GO" id="GO:0016491">
    <property type="term" value="F:oxidoreductase activity"/>
    <property type="evidence" value="ECO:0007669"/>
    <property type="project" value="UniProtKB-KW"/>
</dbReference>
<dbReference type="PANTHER" id="PTHR43086:SF3">
    <property type="entry name" value="NADP-DEPENDENT 3-HYDROXY ACID DEHYDROGENASE YDFG"/>
    <property type="match status" value="1"/>
</dbReference>
<accession>A0A919VG75</accession>
<comment type="similarity">
    <text evidence="1 3">Belongs to the short-chain dehydrogenases/reductases (SDR) family.</text>
</comment>
<evidence type="ECO:0000256" key="3">
    <source>
        <dbReference type="RuleBase" id="RU000363"/>
    </source>
</evidence>
<dbReference type="EMBL" id="BOPZ01000011">
    <property type="protein sequence ID" value="GIM28907.1"/>
    <property type="molecule type" value="Genomic_DNA"/>
</dbReference>
<dbReference type="PRINTS" id="PR00080">
    <property type="entry name" value="SDRFAMILY"/>
</dbReference>
<comment type="caution">
    <text evidence="4">The sequence shown here is derived from an EMBL/GenBank/DDBJ whole genome shotgun (WGS) entry which is preliminary data.</text>
</comment>
<dbReference type="PIRSF" id="PIRSF000126">
    <property type="entry name" value="11-beta-HSD1"/>
    <property type="match status" value="1"/>
</dbReference>
<dbReference type="PRINTS" id="PR00081">
    <property type="entry name" value="GDHRDH"/>
</dbReference>
<dbReference type="InterPro" id="IPR002347">
    <property type="entry name" value="SDR_fam"/>
</dbReference>
<keyword evidence="5" id="KW-1185">Reference proteome</keyword>
<dbReference type="Proteomes" id="UP000679179">
    <property type="component" value="Unassembled WGS sequence"/>
</dbReference>
<dbReference type="PANTHER" id="PTHR43086">
    <property type="entry name" value="VERY-LONG-CHAIN 3-OXOOACYL-COA REDUCTASE"/>
    <property type="match status" value="1"/>
</dbReference>
<name>A0A919VG75_9CLOT</name>
<dbReference type="InterPro" id="IPR036291">
    <property type="entry name" value="NAD(P)-bd_dom_sf"/>
</dbReference>